<accession>A0A0A9DN85</accession>
<proteinExistence type="predicted"/>
<name>A0A0A9DN85_ARUDO</name>
<reference evidence="1" key="2">
    <citation type="journal article" date="2015" name="Data Brief">
        <title>Shoot transcriptome of the giant reed, Arundo donax.</title>
        <authorList>
            <person name="Barrero R.A."/>
            <person name="Guerrero F.D."/>
            <person name="Moolhuijzen P."/>
            <person name="Goolsby J.A."/>
            <person name="Tidwell J."/>
            <person name="Bellgard S.E."/>
            <person name="Bellgard M.I."/>
        </authorList>
    </citation>
    <scope>NUCLEOTIDE SEQUENCE</scope>
    <source>
        <tissue evidence="1">Shoot tissue taken approximately 20 cm above the soil surface</tissue>
    </source>
</reference>
<sequence>MNVSGELSSSSSSSLVFDLRRMADPLFLGSPMTLSIAPDAGELYKMGDALDGIDRMPLLLPSRWS</sequence>
<dbReference type="AlphaFoldDB" id="A0A0A9DN85"/>
<protein>
    <submittedName>
        <fullName evidence="1">Uncharacterized protein</fullName>
    </submittedName>
</protein>
<evidence type="ECO:0000313" key="1">
    <source>
        <dbReference type="EMBL" id="JAD89276.1"/>
    </source>
</evidence>
<organism evidence="1">
    <name type="scientific">Arundo donax</name>
    <name type="common">Giant reed</name>
    <name type="synonym">Donax arundinaceus</name>
    <dbReference type="NCBI Taxonomy" id="35708"/>
    <lineage>
        <taxon>Eukaryota</taxon>
        <taxon>Viridiplantae</taxon>
        <taxon>Streptophyta</taxon>
        <taxon>Embryophyta</taxon>
        <taxon>Tracheophyta</taxon>
        <taxon>Spermatophyta</taxon>
        <taxon>Magnoliopsida</taxon>
        <taxon>Liliopsida</taxon>
        <taxon>Poales</taxon>
        <taxon>Poaceae</taxon>
        <taxon>PACMAD clade</taxon>
        <taxon>Arundinoideae</taxon>
        <taxon>Arundineae</taxon>
        <taxon>Arundo</taxon>
    </lineage>
</organism>
<reference evidence="1" key="1">
    <citation type="submission" date="2014-09" db="EMBL/GenBank/DDBJ databases">
        <authorList>
            <person name="Magalhaes I.L.F."/>
            <person name="Oliveira U."/>
            <person name="Santos F.R."/>
            <person name="Vidigal T.H.D.A."/>
            <person name="Brescovit A.D."/>
            <person name="Santos A.J."/>
        </authorList>
    </citation>
    <scope>NUCLEOTIDE SEQUENCE</scope>
    <source>
        <tissue evidence="1">Shoot tissue taken approximately 20 cm above the soil surface</tissue>
    </source>
</reference>
<dbReference type="EMBL" id="GBRH01208619">
    <property type="protein sequence ID" value="JAD89276.1"/>
    <property type="molecule type" value="Transcribed_RNA"/>
</dbReference>